<comment type="caution">
    <text evidence="2">The sequence shown here is derived from an EMBL/GenBank/DDBJ whole genome shotgun (WGS) entry which is preliminary data.</text>
</comment>
<organism evidence="2 3">
    <name type="scientific">Diversispora epigaea</name>
    <dbReference type="NCBI Taxonomy" id="1348612"/>
    <lineage>
        <taxon>Eukaryota</taxon>
        <taxon>Fungi</taxon>
        <taxon>Fungi incertae sedis</taxon>
        <taxon>Mucoromycota</taxon>
        <taxon>Glomeromycotina</taxon>
        <taxon>Glomeromycetes</taxon>
        <taxon>Diversisporales</taxon>
        <taxon>Diversisporaceae</taxon>
        <taxon>Diversispora</taxon>
    </lineage>
</organism>
<name>A0A397I139_9GLOM</name>
<proteinExistence type="predicted"/>
<feature type="compositionally biased region" description="Low complexity" evidence="1">
    <location>
        <begin position="17"/>
        <end position="53"/>
    </location>
</feature>
<accession>A0A397I139</accession>
<dbReference type="AlphaFoldDB" id="A0A397I139"/>
<evidence type="ECO:0000313" key="2">
    <source>
        <dbReference type="EMBL" id="RHZ69319.1"/>
    </source>
</evidence>
<feature type="region of interest" description="Disordered" evidence="1">
    <location>
        <begin position="333"/>
        <end position="387"/>
    </location>
</feature>
<gene>
    <name evidence="2" type="ORF">Glove_284g148</name>
</gene>
<dbReference type="Proteomes" id="UP000266861">
    <property type="component" value="Unassembled WGS sequence"/>
</dbReference>
<reference evidence="2 3" key="1">
    <citation type="submission" date="2018-08" db="EMBL/GenBank/DDBJ databases">
        <title>Genome and evolution of the arbuscular mycorrhizal fungus Diversispora epigaea (formerly Glomus versiforme) and its bacterial endosymbionts.</title>
        <authorList>
            <person name="Sun X."/>
            <person name="Fei Z."/>
            <person name="Harrison M."/>
        </authorList>
    </citation>
    <scope>NUCLEOTIDE SEQUENCE [LARGE SCALE GENOMIC DNA]</scope>
    <source>
        <strain evidence="2 3">IT104</strain>
    </source>
</reference>
<keyword evidence="3" id="KW-1185">Reference proteome</keyword>
<evidence type="ECO:0000313" key="3">
    <source>
        <dbReference type="Proteomes" id="UP000266861"/>
    </source>
</evidence>
<feature type="region of interest" description="Disordered" evidence="1">
    <location>
        <begin position="16"/>
        <end position="59"/>
    </location>
</feature>
<feature type="compositionally biased region" description="Low complexity" evidence="1">
    <location>
        <begin position="354"/>
        <end position="381"/>
    </location>
</feature>
<sequence>MSNLNALFSTNSKASGSRASANRVSTSTSRASASTAIPPRLISQSSGSSIQSFESDDSITPLSSVSNVRARSDDVLLLRRILTKIELLQKINEDNQKKLCKLGEDMKSIKEKISVLSFNKESLDVIIKKSSEELIEHSIYPIPGDYKEMAEEVLRKTNNDFFLSLSDQWDGYFEKKMKKAAIKASIFKIFDKLPPINSNATAAEITAWKRSPIVLECYKKLFTEIENTSEKYIVRIIKNAWPKKEFIPDSHTAWCVSIAEILLNPNNEYIQITEDVKKIENKIGFNNDSDSEEIAETFERKRKNQMNDDTELLTLGETQARLEKVINKKKMKQTVTLRKSQKKDDNGDDDDDYNNNNNNNDYNNDDYNNNNNDYNDYNNNNVNSEDDFQIIEDDRRFTNN</sequence>
<protein>
    <submittedName>
        <fullName evidence="2">Uncharacterized protein</fullName>
    </submittedName>
</protein>
<evidence type="ECO:0000256" key="1">
    <source>
        <dbReference type="SAM" id="MobiDB-lite"/>
    </source>
</evidence>
<dbReference type="EMBL" id="PQFF01000260">
    <property type="protein sequence ID" value="RHZ69319.1"/>
    <property type="molecule type" value="Genomic_DNA"/>
</dbReference>